<accession>A0A835QDY1</accession>
<dbReference type="GO" id="GO:0045944">
    <property type="term" value="P:positive regulation of transcription by RNA polymerase II"/>
    <property type="evidence" value="ECO:0007669"/>
    <property type="project" value="TreeGrafter"/>
</dbReference>
<dbReference type="GO" id="GO:0003712">
    <property type="term" value="F:transcription coregulator activity"/>
    <property type="evidence" value="ECO:0007669"/>
    <property type="project" value="InterPro"/>
</dbReference>
<evidence type="ECO:0000256" key="2">
    <source>
        <dbReference type="ARBA" id="ARBA00023015"/>
    </source>
</evidence>
<evidence type="ECO:0000256" key="5">
    <source>
        <dbReference type="SAM" id="MobiDB-lite"/>
    </source>
</evidence>
<feature type="region of interest" description="Disordered" evidence="5">
    <location>
        <begin position="125"/>
        <end position="204"/>
    </location>
</feature>
<dbReference type="GO" id="GO:0016592">
    <property type="term" value="C:mediator complex"/>
    <property type="evidence" value="ECO:0007669"/>
    <property type="project" value="InterPro"/>
</dbReference>
<dbReference type="EMBL" id="JADCNM010000010">
    <property type="protein sequence ID" value="KAG0466002.1"/>
    <property type="molecule type" value="Genomic_DNA"/>
</dbReference>
<comment type="caution">
    <text evidence="6">The sequence shown here is derived from an EMBL/GenBank/DDBJ whole genome shotgun (WGS) entry which is preliminary data.</text>
</comment>
<feature type="compositionally biased region" description="Basic and acidic residues" evidence="5">
    <location>
        <begin position="164"/>
        <end position="186"/>
    </location>
</feature>
<feature type="compositionally biased region" description="Basic residues" evidence="5">
    <location>
        <begin position="136"/>
        <end position="145"/>
    </location>
</feature>
<dbReference type="PANTHER" id="PTHR22536:SF1">
    <property type="entry name" value="MEDIATOR OF RNA POLYMERASE II TRANSCRIPTION SUBUNIT 19"/>
    <property type="match status" value="1"/>
</dbReference>
<protein>
    <submittedName>
        <fullName evidence="6">Uncharacterized protein</fullName>
    </submittedName>
</protein>
<dbReference type="InterPro" id="IPR019403">
    <property type="entry name" value="Mediator_Med19_met"/>
</dbReference>
<dbReference type="OrthoDB" id="1920814at2759"/>
<evidence type="ECO:0000256" key="3">
    <source>
        <dbReference type="ARBA" id="ARBA00023163"/>
    </source>
</evidence>
<keyword evidence="3" id="KW-0804">Transcription</keyword>
<feature type="compositionally biased region" description="Basic residues" evidence="5">
    <location>
        <begin position="187"/>
        <end position="196"/>
    </location>
</feature>
<sequence length="274" mass="31782">MAGLVQRLAHDMPYRKVSATYQNREVKDLYHCRSQVIQGRSFRQLKGVALSLMPLIFQDEGSQLERSGNGDAFFYALRFVIMDSQGKKFGRGPRELTGAVDLISHYKLLAHHDFFCIRQIKGIPTSTGKPKEPKDKTKKHKKHKDKDKEKDKEHKKHKHRHKDKSKDKDKEKEKDKIGHHDSSGDHSKKHHEKKRKLEGSEDVTDIHKHKKMTLGAISAGLKEPEVCLFNLSRKLLFKVLFLKIVNHDMQSLRIPYHIKNLYEKELSEAIPVSL</sequence>
<feature type="compositionally biased region" description="Basic residues" evidence="5">
    <location>
        <begin position="153"/>
        <end position="163"/>
    </location>
</feature>
<evidence type="ECO:0000313" key="6">
    <source>
        <dbReference type="EMBL" id="KAG0466002.1"/>
    </source>
</evidence>
<dbReference type="AlphaFoldDB" id="A0A835QDY1"/>
<evidence type="ECO:0000256" key="4">
    <source>
        <dbReference type="ARBA" id="ARBA00023242"/>
    </source>
</evidence>
<reference evidence="6 7" key="1">
    <citation type="journal article" date="2020" name="Nat. Food">
        <title>A phased Vanilla planifolia genome enables genetic improvement of flavour and production.</title>
        <authorList>
            <person name="Hasing T."/>
            <person name="Tang H."/>
            <person name="Brym M."/>
            <person name="Khazi F."/>
            <person name="Huang T."/>
            <person name="Chambers A.H."/>
        </authorList>
    </citation>
    <scope>NUCLEOTIDE SEQUENCE [LARGE SCALE GENOMIC DNA]</scope>
    <source>
        <tissue evidence="6">Leaf</tissue>
    </source>
</reference>
<comment type="subcellular location">
    <subcellularLocation>
        <location evidence="1">Nucleus</location>
    </subcellularLocation>
</comment>
<name>A0A835QDY1_VANPL</name>
<dbReference type="Proteomes" id="UP000639772">
    <property type="component" value="Chromosome 10"/>
</dbReference>
<organism evidence="6 7">
    <name type="scientific">Vanilla planifolia</name>
    <name type="common">Vanilla</name>
    <dbReference type="NCBI Taxonomy" id="51239"/>
    <lineage>
        <taxon>Eukaryota</taxon>
        <taxon>Viridiplantae</taxon>
        <taxon>Streptophyta</taxon>
        <taxon>Embryophyta</taxon>
        <taxon>Tracheophyta</taxon>
        <taxon>Spermatophyta</taxon>
        <taxon>Magnoliopsida</taxon>
        <taxon>Liliopsida</taxon>
        <taxon>Asparagales</taxon>
        <taxon>Orchidaceae</taxon>
        <taxon>Vanilloideae</taxon>
        <taxon>Vanilleae</taxon>
        <taxon>Vanilla</taxon>
    </lineage>
</organism>
<proteinExistence type="predicted"/>
<evidence type="ECO:0000256" key="1">
    <source>
        <dbReference type="ARBA" id="ARBA00004123"/>
    </source>
</evidence>
<dbReference type="PANTHER" id="PTHR22536">
    <property type="entry name" value="LUNG CANCER METASTASIS-RELATED LCMR1 PROTEIN"/>
    <property type="match status" value="1"/>
</dbReference>
<keyword evidence="2" id="KW-0805">Transcription regulation</keyword>
<evidence type="ECO:0000313" key="7">
    <source>
        <dbReference type="Proteomes" id="UP000639772"/>
    </source>
</evidence>
<keyword evidence="4" id="KW-0539">Nucleus</keyword>
<gene>
    <name evidence="6" type="ORF">HPP92_020166</name>
</gene>